<evidence type="ECO:0000313" key="8">
    <source>
        <dbReference type="EMBL" id="MPV85460.1"/>
    </source>
</evidence>
<dbReference type="InterPro" id="IPR001640">
    <property type="entry name" value="Lgt"/>
</dbReference>
<evidence type="ECO:0000256" key="4">
    <source>
        <dbReference type="ARBA" id="ARBA00022692"/>
    </source>
</evidence>
<dbReference type="EC" id="2.5.1.145" evidence="7"/>
<feature type="binding site" evidence="7">
    <location>
        <position position="138"/>
    </location>
    <ligand>
        <name>a 1,2-diacyl-sn-glycero-3-phospho-(1'-sn-glycerol)</name>
        <dbReference type="ChEBI" id="CHEBI:64716"/>
    </ligand>
</feature>
<comment type="subcellular location">
    <subcellularLocation>
        <location evidence="7">Cell membrane</location>
        <topology evidence="7">Multi-pass membrane protein</topology>
    </subcellularLocation>
</comment>
<dbReference type="RefSeq" id="WP_152808738.1">
    <property type="nucleotide sequence ID" value="NZ_WHNW01000002.1"/>
</dbReference>
<dbReference type="HAMAP" id="MF_01147">
    <property type="entry name" value="Lgt"/>
    <property type="match status" value="1"/>
</dbReference>
<feature type="transmembrane region" description="Helical" evidence="7">
    <location>
        <begin position="58"/>
        <end position="75"/>
    </location>
</feature>
<keyword evidence="9" id="KW-1185">Reference proteome</keyword>
<comment type="pathway">
    <text evidence="7">Protein modification; lipoprotein biosynthesis (diacylglyceryl transfer).</text>
</comment>
<keyword evidence="4 7" id="KW-0812">Transmembrane</keyword>
<feature type="transmembrane region" description="Helical" evidence="7">
    <location>
        <begin position="125"/>
        <end position="143"/>
    </location>
</feature>
<evidence type="ECO:0000256" key="3">
    <source>
        <dbReference type="ARBA" id="ARBA00022679"/>
    </source>
</evidence>
<feature type="transmembrane region" description="Helical" evidence="7">
    <location>
        <begin position="20"/>
        <end position="37"/>
    </location>
</feature>
<dbReference type="GO" id="GO:0042158">
    <property type="term" value="P:lipoprotein biosynthetic process"/>
    <property type="evidence" value="ECO:0007669"/>
    <property type="project" value="UniProtKB-UniRule"/>
</dbReference>
<dbReference type="Proteomes" id="UP000471298">
    <property type="component" value="Unassembled WGS sequence"/>
</dbReference>
<comment type="function">
    <text evidence="7">Catalyzes the transfer of the diacylglyceryl group from phosphatidylglycerol to the sulfhydryl group of the N-terminal cysteine of a prolipoprotein, the first step in the formation of mature lipoproteins.</text>
</comment>
<dbReference type="GO" id="GO:0005886">
    <property type="term" value="C:plasma membrane"/>
    <property type="evidence" value="ECO:0007669"/>
    <property type="project" value="UniProtKB-SubCell"/>
</dbReference>
<feature type="transmembrane region" description="Helical" evidence="7">
    <location>
        <begin position="235"/>
        <end position="252"/>
    </location>
</feature>
<dbReference type="GO" id="GO:0008961">
    <property type="term" value="F:phosphatidylglycerol-prolipoprotein diacylglyceryl transferase activity"/>
    <property type="evidence" value="ECO:0007669"/>
    <property type="project" value="UniProtKB-UniRule"/>
</dbReference>
<dbReference type="UniPathway" id="UPA00664"/>
<name>A0A6N7EV99_9GAMM</name>
<accession>A0A6N7EV99</accession>
<evidence type="ECO:0000256" key="6">
    <source>
        <dbReference type="ARBA" id="ARBA00023136"/>
    </source>
</evidence>
<comment type="catalytic activity">
    <reaction evidence="7">
        <text>L-cysteinyl-[prolipoprotein] + a 1,2-diacyl-sn-glycero-3-phospho-(1'-sn-glycerol) = an S-1,2-diacyl-sn-glyceryl-L-cysteinyl-[prolipoprotein] + sn-glycerol 1-phosphate + H(+)</text>
        <dbReference type="Rhea" id="RHEA:56712"/>
        <dbReference type="Rhea" id="RHEA-COMP:14679"/>
        <dbReference type="Rhea" id="RHEA-COMP:14680"/>
        <dbReference type="ChEBI" id="CHEBI:15378"/>
        <dbReference type="ChEBI" id="CHEBI:29950"/>
        <dbReference type="ChEBI" id="CHEBI:57685"/>
        <dbReference type="ChEBI" id="CHEBI:64716"/>
        <dbReference type="ChEBI" id="CHEBI:140658"/>
        <dbReference type="EC" id="2.5.1.145"/>
    </reaction>
</comment>
<keyword evidence="6 7" id="KW-0472">Membrane</keyword>
<dbReference type="FunCoup" id="A0A6N7EV99">
    <property type="interactions" value="274"/>
</dbReference>
<dbReference type="PROSITE" id="PS01311">
    <property type="entry name" value="LGT"/>
    <property type="match status" value="1"/>
</dbReference>
<dbReference type="Pfam" id="PF01790">
    <property type="entry name" value="LGT"/>
    <property type="match status" value="1"/>
</dbReference>
<keyword evidence="2 7" id="KW-1003">Cell membrane</keyword>
<dbReference type="NCBIfam" id="TIGR00544">
    <property type="entry name" value="lgt"/>
    <property type="match status" value="1"/>
</dbReference>
<evidence type="ECO:0000313" key="9">
    <source>
        <dbReference type="Proteomes" id="UP000471298"/>
    </source>
</evidence>
<dbReference type="EMBL" id="WHNW01000002">
    <property type="protein sequence ID" value="MPV85460.1"/>
    <property type="molecule type" value="Genomic_DNA"/>
</dbReference>
<keyword evidence="8" id="KW-0449">Lipoprotein</keyword>
<feature type="transmembrane region" description="Helical" evidence="7">
    <location>
        <begin position="95"/>
        <end position="113"/>
    </location>
</feature>
<proteinExistence type="inferred from homology"/>
<keyword evidence="5 7" id="KW-1133">Transmembrane helix</keyword>
<protein>
    <recommendedName>
        <fullName evidence="7">Phosphatidylglycerol--prolipoprotein diacylglyceryl transferase</fullName>
        <ecNumber evidence="7">2.5.1.145</ecNumber>
    </recommendedName>
</protein>
<dbReference type="PANTHER" id="PTHR30589:SF0">
    <property type="entry name" value="PHOSPHATIDYLGLYCEROL--PROLIPOPROTEIN DIACYLGLYCERYL TRANSFERASE"/>
    <property type="match status" value="1"/>
</dbReference>
<evidence type="ECO:0000256" key="5">
    <source>
        <dbReference type="ARBA" id="ARBA00022989"/>
    </source>
</evidence>
<dbReference type="InParanoid" id="A0A6N7EV99"/>
<comment type="similarity">
    <text evidence="1 7">Belongs to the Lgt family.</text>
</comment>
<organism evidence="8 9">
    <name type="scientific">Ostreibacterium oceani</name>
    <dbReference type="NCBI Taxonomy" id="2654998"/>
    <lineage>
        <taxon>Bacteria</taxon>
        <taxon>Pseudomonadati</taxon>
        <taxon>Pseudomonadota</taxon>
        <taxon>Gammaproteobacteria</taxon>
        <taxon>Cardiobacteriales</taxon>
        <taxon>Ostreibacteriaceae</taxon>
        <taxon>Ostreibacterium</taxon>
    </lineage>
</organism>
<evidence type="ECO:0000256" key="7">
    <source>
        <dbReference type="HAMAP-Rule" id="MF_01147"/>
    </source>
</evidence>
<evidence type="ECO:0000256" key="2">
    <source>
        <dbReference type="ARBA" id="ARBA00022475"/>
    </source>
</evidence>
<keyword evidence="3 7" id="KW-0808">Transferase</keyword>
<evidence type="ECO:0000256" key="1">
    <source>
        <dbReference type="ARBA" id="ARBA00007150"/>
    </source>
</evidence>
<reference evidence="8 9" key="1">
    <citation type="submission" date="2019-10" db="EMBL/GenBank/DDBJ databases">
        <title>Cardiobacteriales fam. a chemoheterotrophic member of the order Cardiobacteriales, and proposal of Cardiobacteriales fam. nov.</title>
        <authorList>
            <person name="Wang C."/>
        </authorList>
    </citation>
    <scope>NUCLEOTIDE SEQUENCE [LARGE SCALE GENOMIC DNA]</scope>
    <source>
        <strain evidence="8 9">ML27</strain>
    </source>
</reference>
<dbReference type="PANTHER" id="PTHR30589">
    <property type="entry name" value="PROLIPOPROTEIN DIACYLGLYCERYL TRANSFERASE"/>
    <property type="match status" value="1"/>
</dbReference>
<sequence length="275" mass="31111">MIELPTISPYLFTIGNVGPTWYGLMYVVGFLLGYWFAKRQARHMPDWTQDQVSDLLTYAILGVILGGRIGYVLFYQFERFLDNPLYLFKITEGGMSFHGGLLGVMVATFLFTYKHKKSWLSVTDFVAPVFPIGLFFGRIGNFINLELWGKPTSVPWGMVFPTADAQPRHPTQLYEAGLEGLLLFIILVAYSKMKPALGKLSGAFLCGYGVFRFFVEFFREPDTHIGYLAFDWFTQGQLLTLPMIAIGLYLLLKPTRPNLPNTTPSNINPSSANRK</sequence>
<comment type="caution">
    <text evidence="8">The sequence shown here is derived from an EMBL/GenBank/DDBJ whole genome shotgun (WGS) entry which is preliminary data.</text>
</comment>
<feature type="transmembrane region" description="Helical" evidence="7">
    <location>
        <begin position="197"/>
        <end position="215"/>
    </location>
</feature>
<dbReference type="AlphaFoldDB" id="A0A6N7EV99"/>
<gene>
    <name evidence="7" type="primary">lgt</name>
    <name evidence="8" type="ORF">GCU85_01760</name>
</gene>
<feature type="transmembrane region" description="Helical" evidence="7">
    <location>
        <begin position="173"/>
        <end position="190"/>
    </location>
</feature>